<dbReference type="InterPro" id="IPR011008">
    <property type="entry name" value="Dimeric_a/b-barrel"/>
</dbReference>
<keyword evidence="2" id="KW-1185">Reference proteome</keyword>
<sequence>MPDTFEVPTTTPSGKLLVIAIIGVKPGFEDKIAEALRMNKAEVDAGKEPKTLTYRMGRTVTADGQLIESEFVVIEEYADAKVGLLEHAKGAGSAVLIKAREDGEFSSFKVYFYDEF</sequence>
<evidence type="ECO:0008006" key="3">
    <source>
        <dbReference type="Google" id="ProtNLM"/>
    </source>
</evidence>
<dbReference type="OrthoDB" id="10011777at2759"/>
<gene>
    <name evidence="1" type="ORF">K435DRAFT_772614</name>
</gene>
<dbReference type="EMBL" id="ML179038">
    <property type="protein sequence ID" value="THV07244.1"/>
    <property type="molecule type" value="Genomic_DNA"/>
</dbReference>
<reference evidence="1 2" key="1">
    <citation type="journal article" date="2019" name="Nat. Ecol. Evol.">
        <title>Megaphylogeny resolves global patterns of mushroom evolution.</title>
        <authorList>
            <person name="Varga T."/>
            <person name="Krizsan K."/>
            <person name="Foldi C."/>
            <person name="Dima B."/>
            <person name="Sanchez-Garcia M."/>
            <person name="Sanchez-Ramirez S."/>
            <person name="Szollosi G.J."/>
            <person name="Szarkandi J.G."/>
            <person name="Papp V."/>
            <person name="Albert L."/>
            <person name="Andreopoulos W."/>
            <person name="Angelini C."/>
            <person name="Antonin V."/>
            <person name="Barry K.W."/>
            <person name="Bougher N.L."/>
            <person name="Buchanan P."/>
            <person name="Buyck B."/>
            <person name="Bense V."/>
            <person name="Catcheside P."/>
            <person name="Chovatia M."/>
            <person name="Cooper J."/>
            <person name="Damon W."/>
            <person name="Desjardin D."/>
            <person name="Finy P."/>
            <person name="Geml J."/>
            <person name="Haridas S."/>
            <person name="Hughes K."/>
            <person name="Justo A."/>
            <person name="Karasinski D."/>
            <person name="Kautmanova I."/>
            <person name="Kiss B."/>
            <person name="Kocsube S."/>
            <person name="Kotiranta H."/>
            <person name="LaButti K.M."/>
            <person name="Lechner B.E."/>
            <person name="Liimatainen K."/>
            <person name="Lipzen A."/>
            <person name="Lukacs Z."/>
            <person name="Mihaltcheva S."/>
            <person name="Morgado L.N."/>
            <person name="Niskanen T."/>
            <person name="Noordeloos M.E."/>
            <person name="Ohm R.A."/>
            <person name="Ortiz-Santana B."/>
            <person name="Ovrebo C."/>
            <person name="Racz N."/>
            <person name="Riley R."/>
            <person name="Savchenko A."/>
            <person name="Shiryaev A."/>
            <person name="Soop K."/>
            <person name="Spirin V."/>
            <person name="Szebenyi C."/>
            <person name="Tomsovsky M."/>
            <person name="Tulloss R.E."/>
            <person name="Uehling J."/>
            <person name="Grigoriev I.V."/>
            <person name="Vagvolgyi C."/>
            <person name="Papp T."/>
            <person name="Martin F.M."/>
            <person name="Miettinen O."/>
            <person name="Hibbett D.S."/>
            <person name="Nagy L.G."/>
        </authorList>
    </citation>
    <scope>NUCLEOTIDE SEQUENCE [LARGE SCALE GENOMIC DNA]</scope>
    <source>
        <strain evidence="1 2">CBS 962.96</strain>
    </source>
</reference>
<dbReference type="AlphaFoldDB" id="A0A4S8MXN3"/>
<accession>A0A4S8MXN3</accession>
<dbReference type="SUPFAM" id="SSF54909">
    <property type="entry name" value="Dimeric alpha+beta barrel"/>
    <property type="match status" value="1"/>
</dbReference>
<proteinExistence type="predicted"/>
<evidence type="ECO:0000313" key="1">
    <source>
        <dbReference type="EMBL" id="THV07244.1"/>
    </source>
</evidence>
<evidence type="ECO:0000313" key="2">
    <source>
        <dbReference type="Proteomes" id="UP000297245"/>
    </source>
</evidence>
<organism evidence="1 2">
    <name type="scientific">Dendrothele bispora (strain CBS 962.96)</name>
    <dbReference type="NCBI Taxonomy" id="1314807"/>
    <lineage>
        <taxon>Eukaryota</taxon>
        <taxon>Fungi</taxon>
        <taxon>Dikarya</taxon>
        <taxon>Basidiomycota</taxon>
        <taxon>Agaricomycotina</taxon>
        <taxon>Agaricomycetes</taxon>
        <taxon>Agaricomycetidae</taxon>
        <taxon>Agaricales</taxon>
        <taxon>Agaricales incertae sedis</taxon>
        <taxon>Dendrothele</taxon>
    </lineage>
</organism>
<dbReference type="Gene3D" id="3.30.70.100">
    <property type="match status" value="1"/>
</dbReference>
<dbReference type="Proteomes" id="UP000297245">
    <property type="component" value="Unassembled WGS sequence"/>
</dbReference>
<name>A0A4S8MXN3_DENBC</name>
<protein>
    <recommendedName>
        <fullName evidence="3">ABM domain-containing protein</fullName>
    </recommendedName>
</protein>